<dbReference type="InterPro" id="IPR036147">
    <property type="entry name" value="Anti-sigma_E_RseA_N_sf"/>
</dbReference>
<dbReference type="PANTHER" id="PTHR38104">
    <property type="match status" value="1"/>
</dbReference>
<feature type="compositionally biased region" description="Polar residues" evidence="1">
    <location>
        <begin position="244"/>
        <end position="253"/>
    </location>
</feature>
<organism evidence="3 4">
    <name type="scientific">Halomonas halmophila</name>
    <dbReference type="NCBI Taxonomy" id="252"/>
    <lineage>
        <taxon>Bacteria</taxon>
        <taxon>Pseudomonadati</taxon>
        <taxon>Pseudomonadota</taxon>
        <taxon>Gammaproteobacteria</taxon>
        <taxon>Oceanospirillales</taxon>
        <taxon>Halomonadaceae</taxon>
        <taxon>Halomonas</taxon>
    </lineage>
</organism>
<dbReference type="Pfam" id="PF03872">
    <property type="entry name" value="RseA_N"/>
    <property type="match status" value="1"/>
</dbReference>
<feature type="domain" description="Anti sigma-E protein RseA N-terminal" evidence="2">
    <location>
        <begin position="6"/>
        <end position="79"/>
    </location>
</feature>
<feature type="region of interest" description="Disordered" evidence="1">
    <location>
        <begin position="153"/>
        <end position="180"/>
    </location>
</feature>
<evidence type="ECO:0000313" key="4">
    <source>
        <dbReference type="Proteomes" id="UP000319812"/>
    </source>
</evidence>
<dbReference type="RefSeq" id="WP_141320249.1">
    <property type="nucleotide sequence ID" value="NZ_BJOC01000025.1"/>
</dbReference>
<reference evidence="3 4" key="1">
    <citation type="submission" date="2019-06" db="EMBL/GenBank/DDBJ databases">
        <title>Whole genome shotgun sequence of Halomonas halmophila NBRC 15537.</title>
        <authorList>
            <person name="Hosoyama A."/>
            <person name="Uohara A."/>
            <person name="Ohji S."/>
            <person name="Ichikawa N."/>
        </authorList>
    </citation>
    <scope>NUCLEOTIDE SEQUENCE [LARGE SCALE GENOMIC DNA]</scope>
    <source>
        <strain evidence="3 4">NBRC 15537</strain>
    </source>
</reference>
<proteinExistence type="predicted"/>
<sequence>MSQNARESLSVLMDNEGDELELRRVLKSLDDEPDVADAWRRYHLMRSMLRHESDVDTSTDLSAGVMARLAEEPLPASEPTPASRRSMPLARSAGVAAAVSLMVITGVQFYNGASPLGGEAGAPLASGDNASSAGSTTTAGTASLASQGGASVASLSAPSANSGAVPANQGPSLSDLPMFQSSSATNSGLMTVGAEAYPMMMPSSQRQSRRLDQQQARLLQSYLDRHAEGMASSGMDSWMPMLRSTGSESLGQR</sequence>
<dbReference type="AlphaFoldDB" id="A0A4Y4F0R7"/>
<feature type="region of interest" description="Disordered" evidence="1">
    <location>
        <begin position="233"/>
        <end position="253"/>
    </location>
</feature>
<dbReference type="OrthoDB" id="5734981at2"/>
<dbReference type="Gene3D" id="1.10.10.880">
    <property type="entry name" value="Anti sigma-E protein RseA, N-terminal domain"/>
    <property type="match status" value="1"/>
</dbReference>
<dbReference type="GO" id="GO:0016989">
    <property type="term" value="F:sigma factor antagonist activity"/>
    <property type="evidence" value="ECO:0007669"/>
    <property type="project" value="InterPro"/>
</dbReference>
<protein>
    <recommendedName>
        <fullName evidence="2">Anti sigma-E protein RseA N-terminal domain-containing protein</fullName>
    </recommendedName>
</protein>
<dbReference type="InterPro" id="IPR052383">
    <property type="entry name" value="Anti-sigma-E_RseA-like"/>
</dbReference>
<dbReference type="SUPFAM" id="SSF89069">
    <property type="entry name" value="N-terminal, cytoplasmic domain of anti-sigmaE factor RseA"/>
    <property type="match status" value="1"/>
</dbReference>
<gene>
    <name evidence="3" type="ORF">HHA01_19630</name>
</gene>
<keyword evidence="4" id="KW-1185">Reference proteome</keyword>
<dbReference type="CDD" id="cd16328">
    <property type="entry name" value="RseA_N"/>
    <property type="match status" value="1"/>
</dbReference>
<evidence type="ECO:0000313" key="3">
    <source>
        <dbReference type="EMBL" id="GED22986.1"/>
    </source>
</evidence>
<evidence type="ECO:0000256" key="1">
    <source>
        <dbReference type="SAM" id="MobiDB-lite"/>
    </source>
</evidence>
<comment type="caution">
    <text evidence="3">The sequence shown here is derived from an EMBL/GenBank/DDBJ whole genome shotgun (WGS) entry which is preliminary data.</text>
</comment>
<dbReference type="InterPro" id="IPR005572">
    <property type="entry name" value="Anti-sigma_E_RseA_N"/>
</dbReference>
<dbReference type="Proteomes" id="UP000319812">
    <property type="component" value="Unassembled WGS sequence"/>
</dbReference>
<evidence type="ECO:0000259" key="2">
    <source>
        <dbReference type="Pfam" id="PF03872"/>
    </source>
</evidence>
<name>A0A4Y4F0R7_9GAMM</name>
<feature type="compositionally biased region" description="Polar residues" evidence="1">
    <location>
        <begin position="153"/>
        <end position="162"/>
    </location>
</feature>
<dbReference type="PANTHER" id="PTHR38104:SF1">
    <property type="entry name" value="ANTI-SIGMA-E FACTOR RSEA"/>
    <property type="match status" value="1"/>
</dbReference>
<dbReference type="EMBL" id="BJOC01000025">
    <property type="protein sequence ID" value="GED22986.1"/>
    <property type="molecule type" value="Genomic_DNA"/>
</dbReference>
<accession>A0A4Y4F0R7</accession>